<dbReference type="Proteomes" id="UP000672032">
    <property type="component" value="Chromosome 3"/>
</dbReference>
<evidence type="ECO:0000313" key="1">
    <source>
        <dbReference type="EMBL" id="QSZ32176.1"/>
    </source>
</evidence>
<dbReference type="EMBL" id="CP063407">
    <property type="protein sequence ID" value="QSZ32176.1"/>
    <property type="molecule type" value="Genomic_DNA"/>
</dbReference>
<protein>
    <submittedName>
        <fullName evidence="1">Uncharacterized protein</fullName>
    </submittedName>
</protein>
<organism evidence="1 2">
    <name type="scientific">Monilinia vaccinii-corymbosi</name>
    <dbReference type="NCBI Taxonomy" id="61207"/>
    <lineage>
        <taxon>Eukaryota</taxon>
        <taxon>Fungi</taxon>
        <taxon>Dikarya</taxon>
        <taxon>Ascomycota</taxon>
        <taxon>Pezizomycotina</taxon>
        <taxon>Leotiomycetes</taxon>
        <taxon>Helotiales</taxon>
        <taxon>Sclerotiniaceae</taxon>
        <taxon>Monilinia</taxon>
    </lineage>
</organism>
<accession>A0A8A3PAQ3</accession>
<gene>
    <name evidence="1" type="ORF">DSL72_001747</name>
</gene>
<dbReference type="AlphaFoldDB" id="A0A8A3PAQ3"/>
<reference evidence="1" key="1">
    <citation type="submission" date="2020-10" db="EMBL/GenBank/DDBJ databases">
        <title>Genome Sequence of Monilinia vaccinii-corymbosi Sheds Light on Mummy Berry Disease Infection of Blueberry and Mating Type.</title>
        <authorList>
            <person name="Yow A.G."/>
            <person name="Zhang Y."/>
            <person name="Bansal K."/>
            <person name="Eacker S.M."/>
            <person name="Sullivan S."/>
            <person name="Liachko I."/>
            <person name="Cubeta M.A."/>
            <person name="Rollins J.A."/>
            <person name="Ashrafi H."/>
        </authorList>
    </citation>
    <scope>NUCLEOTIDE SEQUENCE</scope>
    <source>
        <strain evidence="1">RL-1</strain>
    </source>
</reference>
<sequence>MEKGLEGSGRAYLEATLNVNADILPMIRNWLKFRNAAANPLKPSAIIVSRGIMDRSGFVSKNGTKKARIKTDMGAWLSKSWADEAFRSSYANANTGEGEDSLRGNGLGEEYVLKEGDAGGGHNFCESGEDKRNPTELYAKLMFPRIRKPAKKEHNGSIWMNGNRLATNRLKGERLASHRTMAVQEKCHIAKDICIFRNWGSLNILYILALGSEDKRGGSIKPFVQKDEKDRTGDIQANTSHIHDLTGASILWPFPLIFAISIIPRHWLRLRLFHIFL</sequence>
<name>A0A8A3PAQ3_9HELO</name>
<evidence type="ECO:0000313" key="2">
    <source>
        <dbReference type="Proteomes" id="UP000672032"/>
    </source>
</evidence>
<keyword evidence="2" id="KW-1185">Reference proteome</keyword>
<proteinExistence type="predicted"/>